<dbReference type="InterPro" id="IPR056829">
    <property type="entry name" value="Beta-prop_TEP1_2nd"/>
</dbReference>
<dbReference type="SUPFAM" id="SSF50978">
    <property type="entry name" value="WD40 repeat-like"/>
    <property type="match status" value="4"/>
</dbReference>
<feature type="domain" description="TROVE" evidence="5">
    <location>
        <begin position="1"/>
        <end position="380"/>
    </location>
</feature>
<evidence type="ECO:0000256" key="1">
    <source>
        <dbReference type="ARBA" id="ARBA00022574"/>
    </source>
</evidence>
<dbReference type="Pfam" id="PF13191">
    <property type="entry name" value="AAA_16"/>
    <property type="match status" value="1"/>
</dbReference>
<feature type="repeat" description="WD" evidence="3">
    <location>
        <begin position="1600"/>
        <end position="1632"/>
    </location>
</feature>
<gene>
    <name evidence="7" type="primary">LOC106810796</name>
</gene>
<dbReference type="RefSeq" id="XP_014669734.1">
    <property type="nucleotide sequence ID" value="XM_014814248.1"/>
</dbReference>
<dbReference type="Pfam" id="PF25047">
    <property type="entry name" value="Beta-prop_TEP1_2nd"/>
    <property type="match status" value="1"/>
</dbReference>
<feature type="repeat" description="WD" evidence="3">
    <location>
        <begin position="1779"/>
        <end position="1820"/>
    </location>
</feature>
<dbReference type="SUPFAM" id="SSF140864">
    <property type="entry name" value="TROVE domain-like"/>
    <property type="match status" value="1"/>
</dbReference>
<dbReference type="InterPro" id="IPR001680">
    <property type="entry name" value="WD40_rpt"/>
</dbReference>
<feature type="compositionally biased region" description="Gly residues" evidence="4">
    <location>
        <begin position="311"/>
        <end position="320"/>
    </location>
</feature>
<evidence type="ECO:0000256" key="4">
    <source>
        <dbReference type="SAM" id="MobiDB-lite"/>
    </source>
</evidence>
<keyword evidence="1 3" id="KW-0853">WD repeat</keyword>
<dbReference type="InterPro" id="IPR041664">
    <property type="entry name" value="AAA_16"/>
</dbReference>
<reference evidence="7" key="1">
    <citation type="submission" date="2025-08" db="UniProtKB">
        <authorList>
            <consortium name="RefSeq"/>
        </authorList>
    </citation>
    <scope>IDENTIFICATION</scope>
</reference>
<evidence type="ECO:0000259" key="5">
    <source>
        <dbReference type="PROSITE" id="PS50988"/>
    </source>
</evidence>
<dbReference type="Pfam" id="PF13271">
    <property type="entry name" value="DUF4062"/>
    <property type="match status" value="1"/>
</dbReference>
<dbReference type="Pfam" id="PF25048">
    <property type="entry name" value="Beta-prop_TEP1_C"/>
    <property type="match status" value="1"/>
</dbReference>
<feature type="repeat" description="WD" evidence="3">
    <location>
        <begin position="1996"/>
        <end position="2027"/>
    </location>
</feature>
<evidence type="ECO:0000313" key="6">
    <source>
        <dbReference type="Proteomes" id="UP000695022"/>
    </source>
</evidence>
<dbReference type="CDD" id="cd00200">
    <property type="entry name" value="WD40"/>
    <property type="match status" value="3"/>
</dbReference>
<keyword evidence="2" id="KW-0677">Repeat</keyword>
<dbReference type="Gene3D" id="1.25.40.370">
    <property type="match status" value="1"/>
</dbReference>
<dbReference type="PROSITE" id="PS50294">
    <property type="entry name" value="WD_REPEATS_REGION"/>
    <property type="match status" value="7"/>
</dbReference>
<feature type="region of interest" description="Disordered" evidence="4">
    <location>
        <begin position="297"/>
        <end position="339"/>
    </location>
</feature>
<dbReference type="PROSITE" id="PS00678">
    <property type="entry name" value="WD_REPEATS_1"/>
    <property type="match status" value="4"/>
</dbReference>
<evidence type="ECO:0000256" key="2">
    <source>
        <dbReference type="ARBA" id="ARBA00022737"/>
    </source>
</evidence>
<dbReference type="InterPro" id="IPR041452">
    <property type="entry name" value="APAF1_C"/>
</dbReference>
<dbReference type="SMART" id="SM00320">
    <property type="entry name" value="WD40"/>
    <property type="match status" value="18"/>
</dbReference>
<dbReference type="PROSITE" id="PS50082">
    <property type="entry name" value="WD_REPEATS_2"/>
    <property type="match status" value="9"/>
</dbReference>
<feature type="repeat" description="WD" evidence="3">
    <location>
        <begin position="1871"/>
        <end position="1901"/>
    </location>
</feature>
<dbReference type="InterPro" id="IPR052652">
    <property type="entry name" value="Telomerase_Complex_Comp"/>
</dbReference>
<dbReference type="Proteomes" id="UP000695022">
    <property type="component" value="Unplaced"/>
</dbReference>
<feature type="repeat" description="WD" evidence="3">
    <location>
        <begin position="1475"/>
        <end position="1516"/>
    </location>
</feature>
<dbReference type="Gene3D" id="3.40.50.300">
    <property type="entry name" value="P-loop containing nucleotide triphosphate hydrolases"/>
    <property type="match status" value="1"/>
</dbReference>
<evidence type="ECO:0000256" key="3">
    <source>
        <dbReference type="PROSITE-ProRule" id="PRU00221"/>
    </source>
</evidence>
<dbReference type="PROSITE" id="PS50988">
    <property type="entry name" value="TROVE"/>
    <property type="match status" value="1"/>
</dbReference>
<feature type="repeat" description="WD" evidence="3">
    <location>
        <begin position="1558"/>
        <end position="1599"/>
    </location>
</feature>
<feature type="repeat" description="WD" evidence="3">
    <location>
        <begin position="2034"/>
        <end position="2073"/>
    </location>
</feature>
<dbReference type="InterPro" id="IPR037214">
    <property type="entry name" value="TROVE_dom_sf"/>
</dbReference>
<dbReference type="Gene3D" id="2.130.10.10">
    <property type="entry name" value="YVTN repeat-like/Quinoprotein amine dehydrogenase"/>
    <property type="match status" value="7"/>
</dbReference>
<dbReference type="InterPro" id="IPR036322">
    <property type="entry name" value="WD40_repeat_dom_sf"/>
</dbReference>
<feature type="region of interest" description="Disordered" evidence="4">
    <location>
        <begin position="108"/>
        <end position="129"/>
    </location>
</feature>
<keyword evidence="6" id="KW-1185">Reference proteome</keyword>
<dbReference type="Pfam" id="PF05731">
    <property type="entry name" value="TROVE"/>
    <property type="match status" value="1"/>
</dbReference>
<dbReference type="InterPro" id="IPR025139">
    <property type="entry name" value="DUF4062"/>
</dbReference>
<dbReference type="PRINTS" id="PR00320">
    <property type="entry name" value="GPROTEINBRPT"/>
</dbReference>
<dbReference type="PANTHER" id="PTHR44791">
    <property type="entry name" value="TELOMERASE PROTEIN COMPONENT 1 TEP1"/>
    <property type="match status" value="1"/>
</dbReference>
<feature type="repeat" description="WD" evidence="3">
    <location>
        <begin position="1434"/>
        <end position="1474"/>
    </location>
</feature>
<feature type="compositionally biased region" description="Polar residues" evidence="4">
    <location>
        <begin position="330"/>
        <end position="339"/>
    </location>
</feature>
<accession>A0ABM1EC13</accession>
<feature type="repeat" description="WD" evidence="3">
    <location>
        <begin position="1825"/>
        <end position="1866"/>
    </location>
</feature>
<dbReference type="InterPro" id="IPR020472">
    <property type="entry name" value="WD40_PAC1"/>
</dbReference>
<evidence type="ECO:0000313" key="7">
    <source>
        <dbReference type="RefSeq" id="XP_014669734.1"/>
    </source>
</evidence>
<dbReference type="InterPro" id="IPR008858">
    <property type="entry name" value="TROVE_dom"/>
</dbReference>
<dbReference type="InterPro" id="IPR015943">
    <property type="entry name" value="WD40/YVTN_repeat-like_dom_sf"/>
</dbReference>
<dbReference type="InterPro" id="IPR056828">
    <property type="entry name" value="Beta-prop_TEP1_C"/>
</dbReference>
<dbReference type="Pfam" id="PF17908">
    <property type="entry name" value="APAF1_C"/>
    <property type="match status" value="1"/>
</dbReference>
<protein>
    <submittedName>
        <fullName evidence="7">Telomerase protein component 1-like</fullName>
    </submittedName>
</protein>
<dbReference type="Pfam" id="PF00400">
    <property type="entry name" value="WD40"/>
    <property type="match status" value="8"/>
</dbReference>
<dbReference type="InterPro" id="IPR019775">
    <property type="entry name" value="WD40_repeat_CS"/>
</dbReference>
<dbReference type="InterPro" id="IPR027417">
    <property type="entry name" value="P-loop_NTPase"/>
</dbReference>
<dbReference type="GeneID" id="106810796"/>
<feature type="compositionally biased region" description="Basic residues" evidence="4">
    <location>
        <begin position="108"/>
        <end position="117"/>
    </location>
</feature>
<proteinExistence type="predicted"/>
<dbReference type="PANTHER" id="PTHR44791:SF1">
    <property type="entry name" value="TELOMERASE PROTEIN COMPONENT 1"/>
    <property type="match status" value="1"/>
</dbReference>
<name>A0ABM1EC13_PRICU</name>
<dbReference type="SUPFAM" id="SSF52540">
    <property type="entry name" value="P-loop containing nucleoside triphosphate hydrolases"/>
    <property type="match status" value="1"/>
</dbReference>
<sequence length="2356" mass="261568">MFIVQSFRSFSLQLALYSRCVLNQRSVANFLLAYGSCNRACRPFLKKYYKASIRLPSDWLNVAEQCQVFGEEGLTSVALPSALRKVMATKFSDFDAYQLAKYNKGKKKKKKKKGKKTSRPEDLVETGESVEETKRKKTFNLKQMIRALHLCEPVEHVMCIIGKRYPDNWDKFIISKLPGTYDETRAGKRMKLPVPETWETQISARGNKAVVWETLIDKKKLPFMAMLRNLRNMIQVGVSDKHHACIIRKLTDPQTVIHSRQFPFRFFSAYDALQDLENQLENQESASAVEVQYKQVKSAKRKQGTQKKGAGNVGRGGAKGQPGAKKHGTTKSQPWYINNGQQEKMSRRVQYDSALINRYRKALDTAVKIATVYNTDPIPGSTIIFCDLGPGMDVPAMAAKGLGKTKTFATLAVLLGLMCKYASEQGQMVVYGAANSVEVELKEGSILDNVNRILKLADWLNCGPPSVGAFPCKVLHDLIGDRKQIDNIIVVSNGIMCDYIQCGSSSFQAKYRRLVNPNLIYAYIDVSGHSGILRGENTHDRDIFLTGFSDQILRYICNRGDSGQLIQVENIDRAYELCSSEKKPQLEALTEEADARSAKLTYAPLWRTIRVFISSTFKDMHGERDLLTRFVFPELRARARERFVNVYEVDLRWGISETAATDTGSLELCLSEASQCQLFVGMLGERYGWTPASYDVSDRREFDWLKGFVAGASVTELEMQHSVLRNHARRRGTAIFLLRDGSYEKEIPKKYQSAMCVENADCAVKVAKLKKAIRASGHHIYDGYPCKWGGVVDGKPIVAGLELFGAEVLNNLWKAILDLCCDETETTDQGDQWEWHHGQHTAQAEFYRQAFVGRRPLLQTCLNTIVACEKGAVVLAGKPGSGKSAVMSELLELYHGSDACKAGSDVISHFLEAVPGSTGIHAMLTRLCHELTICDWRQFADSTVPVKYENLVAKFGKLIAETAQQTSSPLVVFIDGLDLLDDTHQARNLHWLPDPLPENVVFVVSVNLDSDLHIVLKERRAHEVIVEHLDIWDRAKLVRQTLASHGKTLDESAFSNQMKVLVSKREAGQPLFLKLACEELRVFGLFAKVSAKLRSLPQTTPKLLQDILQRLETEHTHEMIATTLQLVYFARNGLLETELHYLLSYHFNAGESRNKSRSKDAACESRNVYIRPDQMIAPVVLSRLLHALHGFLRVTGTERILRLAHAAIGAAVNSRYVRSLSANKKQELHRLLASIYLQEADPARDGSWKGLNSRAFTALPYHLMLGGCHVQLERMLCNLNFLHKKFQLGLGAQLLQDFAAQASGSPASSKQQPAEEDGSRVQQYQAFVTRHQHILSSCPLLTWQYALNEPDTSPLRDDLGKCAGLSPSQRDAYLMLNWMNRPQYADPCSMTLTGFHKPITCLAVSSDGVCVVSGGTDCILRIINLTTGQEESMFVGHAHTISGVCFAGTGVVCSASLDNTLSLWNLSHGTRLHVLKGHSRRVSACAADVSGKLLASAGWDCQLKIWDVRQGKLVTTFLEKRPINAVAFHPEGDIVGTAGWSSVIQLYDIVNQKRIAIVRGHMASVRAMTFSPDGKYMASSALDCSVNLWAAKTGTMVGNLSGHHLPVNSLLFSRDGQQLVTVSDDHTAKLWSGHIGKEVLCLKPPVEARDSHALCVTLNDSGSRVAVGYHNGHVRIFCVKTGLLMDDIHRHASPVRCLAFLSTDLLVSGSEDHTAKVNHRHRDVVTEQLLTGHKGAVVAVAAADSYIVTASEDFTAYVYPGASSLSTSKGKELAPLWHLCEHTGPVTCCNLSPDGRRVVTGSRDMSVIIWDLAGSDPTRPEHVIPEAHRDWITCCAWSNVGNYLVTGSNDFTLKLWDVAAVSAENVPKYHFTGHESAINAVAYKSGCVVSASHDGTVKVWSHKGVEMTTLYGHSERVNSCDLFVFPEKAVSVTKSKRSMDWAAEMELSDWKEEYEKKDTKEKQSKPKYEDVIVVSAGDDGTARVWRPLEGNELMTLDGHSDRVLAVTMTNKEKIVTSSLDCSVRVWQAVRETMQDQHRGEVTCVAASGKYAVTGGRDGLVRLWSIASMQCISKAKVSERTVTSLCFSIKSRLMIGSADGVLREFTIDNVTDQLSLSRQLHIFHTPITTIATVTMNTDKNPAVIMVIVAQQNGQVSLVYADDTLMTCRDSELMFDCVLCVDSDRDMIVCSTDNGTIALCYLKSTDQKKPKLIWPDEESNSESWTTIQHLSAGKEIFQNWVLACCCDSNRGEVYAGDSEGYLTVFRRSNSNALEKNFFSRKVHDGAITCMTLLRSHCAIATGSDDKTIKLLNLSTWKQVGQFYAKTEVTSLCSCNGTLIAGDKQGRTIFLQPAKMTDI</sequence>
<organism evidence="6 7">
    <name type="scientific">Priapulus caudatus</name>
    <name type="common">Priapulid worm</name>
    <dbReference type="NCBI Taxonomy" id="37621"/>
    <lineage>
        <taxon>Eukaryota</taxon>
        <taxon>Metazoa</taxon>
        <taxon>Ecdysozoa</taxon>
        <taxon>Scalidophora</taxon>
        <taxon>Priapulida</taxon>
        <taxon>Priapulimorpha</taxon>
        <taxon>Priapulimorphida</taxon>
        <taxon>Priapulidae</taxon>
        <taxon>Priapulus</taxon>
    </lineage>
</organism>